<name>A0A0V1KL83_9BILA</name>
<feature type="non-terminal residue" evidence="1">
    <location>
        <position position="139"/>
    </location>
</feature>
<proteinExistence type="predicted"/>
<accession>A0A0V1KL83</accession>
<dbReference type="EMBL" id="JYDW01000470">
    <property type="protein sequence ID" value="KRZ48107.1"/>
    <property type="molecule type" value="Genomic_DNA"/>
</dbReference>
<evidence type="ECO:0000313" key="1">
    <source>
        <dbReference type="EMBL" id="KRZ48107.1"/>
    </source>
</evidence>
<dbReference type="Proteomes" id="UP000054721">
    <property type="component" value="Unassembled WGS sequence"/>
</dbReference>
<comment type="caution">
    <text evidence="1">The sequence shown here is derived from an EMBL/GenBank/DDBJ whole genome shotgun (WGS) entry which is preliminary data.</text>
</comment>
<evidence type="ECO:0000313" key="2">
    <source>
        <dbReference type="Proteomes" id="UP000054721"/>
    </source>
</evidence>
<sequence length="139" mass="15582">LPPAILNQYMELSNLVNGVDVRITPFLMHAKFTTKAAHAVANIQAFGKHSKSFADMYARVLRNKFAANIRIWAPSDTRSKSICKGQYQLRKIVSPMQLAGSQKYMKMLFTTIIVIMISLKNSMAQTATCKNDANGNIDW</sequence>
<gene>
    <name evidence="1" type="ORF">T02_8300</name>
</gene>
<keyword evidence="2" id="KW-1185">Reference proteome</keyword>
<protein>
    <submittedName>
        <fullName evidence="1">Uncharacterized protein</fullName>
    </submittedName>
</protein>
<dbReference type="EMBL" id="JYDW01000470">
    <property type="protein sequence ID" value="KRZ48105.1"/>
    <property type="molecule type" value="Genomic_DNA"/>
</dbReference>
<dbReference type="OrthoDB" id="10261598at2759"/>
<reference evidence="1 2" key="1">
    <citation type="submission" date="2015-05" db="EMBL/GenBank/DDBJ databases">
        <title>Evolution of Trichinella species and genotypes.</title>
        <authorList>
            <person name="Korhonen P.K."/>
            <person name="Edoardo P."/>
            <person name="Giuseppe L.R."/>
            <person name="Gasser R.B."/>
        </authorList>
    </citation>
    <scope>NUCLEOTIDE SEQUENCE [LARGE SCALE GENOMIC DNA]</scope>
    <source>
        <strain evidence="1">ISS10</strain>
    </source>
</reference>
<dbReference type="AlphaFoldDB" id="A0A0V1KL83"/>
<organism evidence="1 2">
    <name type="scientific">Trichinella nativa</name>
    <dbReference type="NCBI Taxonomy" id="6335"/>
    <lineage>
        <taxon>Eukaryota</taxon>
        <taxon>Metazoa</taxon>
        <taxon>Ecdysozoa</taxon>
        <taxon>Nematoda</taxon>
        <taxon>Enoplea</taxon>
        <taxon>Dorylaimia</taxon>
        <taxon>Trichinellida</taxon>
        <taxon>Trichinellidae</taxon>
        <taxon>Trichinella</taxon>
    </lineage>
</organism>